<evidence type="ECO:0000256" key="1">
    <source>
        <dbReference type="SAM" id="MobiDB-lite"/>
    </source>
</evidence>
<feature type="region of interest" description="Disordered" evidence="1">
    <location>
        <begin position="1"/>
        <end position="37"/>
    </location>
</feature>
<gene>
    <name evidence="2" type="ORF">CR162_15320</name>
</gene>
<evidence type="ECO:0000313" key="3">
    <source>
        <dbReference type="Proteomes" id="UP000223527"/>
    </source>
</evidence>
<name>A0A2C6Z6K3_9PROT</name>
<comment type="caution">
    <text evidence="2">The sequence shown here is derived from an EMBL/GenBank/DDBJ whole genome shotgun (WGS) entry which is preliminary data.</text>
</comment>
<dbReference type="Proteomes" id="UP000223527">
    <property type="component" value="Unassembled WGS sequence"/>
</dbReference>
<feature type="region of interest" description="Disordered" evidence="1">
    <location>
        <begin position="548"/>
        <end position="570"/>
    </location>
</feature>
<protein>
    <submittedName>
        <fullName evidence="2">Uncharacterized protein</fullName>
    </submittedName>
</protein>
<sequence length="633" mass="69203">MNPHRRYREQSRPMPTAPKQYHLRPRARTAPEGAGAWPGATYPDCTVSPSLADAATLKDFEVPVDPRTWLEAPPSWTPSQLAVNLALAGMWILGARDCSARWFAIRCAVPQRELKAALATAARGPGHPMARLEGNKVVLERADLGLRAPAAFWRFDVHMLARARSAQGARAWLLYAQAAASKRREFTLHLTTVEIRKALALRDKMDPMPVLRLAAAALGDAEVAAFNGHRLLTAETPDGVVIAAPRTAFRTRWMPPHVLGRFGVYDGKVGHLDVGVGRTESLRAWLGALEEKGLKGHFGAAKGLWLAVVSAADEGIESPVPGYSTTQLRAALARVGATKAFDGFVDHLVKLAGAQPGAPAPLPWMVSGKDSKALAAARLARAKGEPRVDVGPVVLVPYVAPTRHLTTVDDTYIARAIRDRLEWRNASAYPEATAFIRRVLELLWQPIKAEDDTPNGDIARLQATARRDFYDDYALRDTISWVWQIHEDELLPLSDAWNSAEGGITRRNKNQTVWVWDILGDVASIWSEAVYQATSRAPGRGRALGFSLGATSADDEPKRKPTTAKVRAERRAEVERLRAKAAARVAAEEAAAQVERVRRDAEARSRAEAAEQAAAAPVLQCDPDGPEDREIPW</sequence>
<proteinExistence type="predicted"/>
<accession>A0A2C6Z6K3</accession>
<keyword evidence="3" id="KW-1185">Reference proteome</keyword>
<reference evidence="2 3" key="1">
    <citation type="submission" date="2017-10" db="EMBL/GenBank/DDBJ databases">
        <authorList>
            <person name="Banno H."/>
            <person name="Chua N.-H."/>
        </authorList>
    </citation>
    <scope>NUCLEOTIDE SEQUENCE [LARGE SCALE GENOMIC DNA]</scope>
    <source>
        <strain evidence="2 3">YW11</strain>
    </source>
</reference>
<feature type="region of interest" description="Disordered" evidence="1">
    <location>
        <begin position="601"/>
        <end position="633"/>
    </location>
</feature>
<organism evidence="2 3">
    <name type="scientific">Teichococcus rhizosphaerae</name>
    <dbReference type="NCBI Taxonomy" id="1335062"/>
    <lineage>
        <taxon>Bacteria</taxon>
        <taxon>Pseudomonadati</taxon>
        <taxon>Pseudomonadota</taxon>
        <taxon>Alphaproteobacteria</taxon>
        <taxon>Acetobacterales</taxon>
        <taxon>Roseomonadaceae</taxon>
        <taxon>Roseomonas</taxon>
    </lineage>
</organism>
<evidence type="ECO:0000313" key="2">
    <source>
        <dbReference type="EMBL" id="PHK94131.1"/>
    </source>
</evidence>
<dbReference type="AlphaFoldDB" id="A0A2C6Z6K3"/>
<dbReference type="EMBL" id="PDNU01000031">
    <property type="protein sequence ID" value="PHK94131.1"/>
    <property type="molecule type" value="Genomic_DNA"/>
</dbReference>